<evidence type="ECO:0000259" key="2">
    <source>
        <dbReference type="Pfam" id="PF01757"/>
    </source>
</evidence>
<keyword evidence="1" id="KW-1133">Transmembrane helix</keyword>
<keyword evidence="1" id="KW-0472">Membrane</keyword>
<evidence type="ECO:0000313" key="3">
    <source>
        <dbReference type="EMBL" id="SMC99202.1"/>
    </source>
</evidence>
<dbReference type="Pfam" id="PF01757">
    <property type="entry name" value="Acyl_transf_3"/>
    <property type="match status" value="1"/>
</dbReference>
<dbReference type="PANTHER" id="PTHR37312:SF1">
    <property type="entry name" value="MEMBRANE-BOUND ACYLTRANSFERASE YKRP-RELATED"/>
    <property type="match status" value="1"/>
</dbReference>
<dbReference type="EMBL" id="FWXY01000019">
    <property type="protein sequence ID" value="SMC99202.1"/>
    <property type="molecule type" value="Genomic_DNA"/>
</dbReference>
<feature type="transmembrane region" description="Helical" evidence="1">
    <location>
        <begin position="72"/>
        <end position="90"/>
    </location>
</feature>
<dbReference type="InterPro" id="IPR052734">
    <property type="entry name" value="Nod_factor_acetyltransferase"/>
</dbReference>
<feature type="transmembrane region" description="Helical" evidence="1">
    <location>
        <begin position="277"/>
        <end position="297"/>
    </location>
</feature>
<organism evidence="3 4">
    <name type="scientific">Desulfocicer vacuolatum DSM 3385</name>
    <dbReference type="NCBI Taxonomy" id="1121400"/>
    <lineage>
        <taxon>Bacteria</taxon>
        <taxon>Pseudomonadati</taxon>
        <taxon>Thermodesulfobacteriota</taxon>
        <taxon>Desulfobacteria</taxon>
        <taxon>Desulfobacterales</taxon>
        <taxon>Desulfobacteraceae</taxon>
        <taxon>Desulfocicer</taxon>
    </lineage>
</organism>
<gene>
    <name evidence="3" type="ORF">SAMN02746065_11931</name>
</gene>
<accession>A0A1W2DQA0</accession>
<feature type="domain" description="Acyltransferase 3" evidence="2">
    <location>
        <begin position="6"/>
        <end position="324"/>
    </location>
</feature>
<keyword evidence="4" id="KW-1185">Reference proteome</keyword>
<feature type="transmembrane region" description="Helical" evidence="1">
    <location>
        <begin position="125"/>
        <end position="143"/>
    </location>
</feature>
<keyword evidence="1" id="KW-0812">Transmembrane</keyword>
<evidence type="ECO:0000256" key="1">
    <source>
        <dbReference type="SAM" id="Phobius"/>
    </source>
</evidence>
<feature type="transmembrane region" description="Helical" evidence="1">
    <location>
        <begin position="309"/>
        <end position="327"/>
    </location>
</feature>
<sequence length="346" mass="39693">MAHRIVWIDTLKAMTIFLVVIGHTIGLPTPVERLIFSFHMPIFFWLSGLLVKKNIREIPFRAYVKNKARSRLIPYISFSILSYILWFFLFRHFGTQAQLNISPIRTFIGIFYGNGINHWMDHNTVLWFFLCLFVTEILFFFLIKIPSKMGLMVALTLFSIGGYVDTWINRPDGFRLPWNMDIAFSMVVFYGIGYLCQPWLSFDIWKNRLFKWGLGATCLALYTVCSLMNLKVAVVAGVYGNYIFFYTAALSGILFWVILAMQIPANRLISKIGDSTLIIFPLHLLVFPFLTAIIVYGFKIPSSIKEDSILLSLAYAVISILILLPVADGIKKYFPVFIGLPGKDKK</sequence>
<dbReference type="STRING" id="1121400.SAMN02746065_11931"/>
<feature type="transmembrane region" description="Helical" evidence="1">
    <location>
        <begin position="212"/>
        <end position="230"/>
    </location>
</feature>
<feature type="transmembrane region" description="Helical" evidence="1">
    <location>
        <begin position="150"/>
        <end position="168"/>
    </location>
</feature>
<dbReference type="PANTHER" id="PTHR37312">
    <property type="entry name" value="MEMBRANE-BOUND ACYLTRANSFERASE YKRP-RELATED"/>
    <property type="match status" value="1"/>
</dbReference>
<dbReference type="Proteomes" id="UP000192418">
    <property type="component" value="Unassembled WGS sequence"/>
</dbReference>
<name>A0A1W2DQA0_9BACT</name>
<dbReference type="InterPro" id="IPR002656">
    <property type="entry name" value="Acyl_transf_3_dom"/>
</dbReference>
<reference evidence="3 4" key="1">
    <citation type="submission" date="2017-04" db="EMBL/GenBank/DDBJ databases">
        <authorList>
            <person name="Afonso C.L."/>
            <person name="Miller P.J."/>
            <person name="Scott M.A."/>
            <person name="Spackman E."/>
            <person name="Goraichik I."/>
            <person name="Dimitrov K.M."/>
            <person name="Suarez D.L."/>
            <person name="Swayne D.E."/>
        </authorList>
    </citation>
    <scope>NUCLEOTIDE SEQUENCE [LARGE SCALE GENOMIC DNA]</scope>
    <source>
        <strain evidence="3 4">DSM 3385</strain>
    </source>
</reference>
<protein>
    <submittedName>
        <fullName evidence="3">Fucose 4-O-acetylase</fullName>
    </submittedName>
</protein>
<evidence type="ECO:0000313" key="4">
    <source>
        <dbReference type="Proteomes" id="UP000192418"/>
    </source>
</evidence>
<dbReference type="GO" id="GO:0016747">
    <property type="term" value="F:acyltransferase activity, transferring groups other than amino-acyl groups"/>
    <property type="evidence" value="ECO:0007669"/>
    <property type="project" value="InterPro"/>
</dbReference>
<feature type="transmembrane region" description="Helical" evidence="1">
    <location>
        <begin position="180"/>
        <end position="200"/>
    </location>
</feature>
<proteinExistence type="predicted"/>
<dbReference type="AlphaFoldDB" id="A0A1W2DQA0"/>
<feature type="transmembrane region" description="Helical" evidence="1">
    <location>
        <begin position="242"/>
        <end position="265"/>
    </location>
</feature>
<feature type="transmembrane region" description="Helical" evidence="1">
    <location>
        <begin position="34"/>
        <end position="51"/>
    </location>
</feature>
<feature type="transmembrane region" description="Helical" evidence="1">
    <location>
        <begin position="7"/>
        <end position="28"/>
    </location>
</feature>